<dbReference type="OrthoDB" id="5853397at2759"/>
<dbReference type="STRING" id="135651.G0NUF1"/>
<dbReference type="AlphaFoldDB" id="G0NUF1"/>
<dbReference type="FunCoup" id="G0NUF1">
    <property type="interactions" value="1903"/>
</dbReference>
<evidence type="ECO:0000259" key="3">
    <source>
        <dbReference type="Pfam" id="PF08652"/>
    </source>
</evidence>
<comment type="similarity">
    <text evidence="1">Belongs to the DXO/Dom3Z family.</text>
</comment>
<dbReference type="GO" id="GO:0005634">
    <property type="term" value="C:nucleus"/>
    <property type="evidence" value="ECO:0007669"/>
    <property type="project" value="TreeGrafter"/>
</dbReference>
<organism evidence="5">
    <name type="scientific">Caenorhabditis brenneri</name>
    <name type="common">Nematode worm</name>
    <dbReference type="NCBI Taxonomy" id="135651"/>
    <lineage>
        <taxon>Eukaryota</taxon>
        <taxon>Metazoa</taxon>
        <taxon>Ecdysozoa</taxon>
        <taxon>Nematoda</taxon>
        <taxon>Chromadorea</taxon>
        <taxon>Rhabditida</taxon>
        <taxon>Rhabditina</taxon>
        <taxon>Rhabditomorpha</taxon>
        <taxon>Rhabditoidea</taxon>
        <taxon>Rhabditidae</taxon>
        <taxon>Peloderinae</taxon>
        <taxon>Caenorhabditis</taxon>
    </lineage>
</organism>
<evidence type="ECO:0000256" key="1">
    <source>
        <dbReference type="ARBA" id="ARBA00006562"/>
    </source>
</evidence>
<dbReference type="Pfam" id="PF08652">
    <property type="entry name" value="RAI1"/>
    <property type="match status" value="1"/>
</dbReference>
<evidence type="ECO:0000256" key="2">
    <source>
        <dbReference type="SAM" id="MobiDB-lite"/>
    </source>
</evidence>
<dbReference type="PANTHER" id="PTHR12395">
    <property type="entry name" value="DOM-3 RELATED"/>
    <property type="match status" value="1"/>
</dbReference>
<dbReference type="InParanoid" id="G0NUF1"/>
<dbReference type="Proteomes" id="UP000008068">
    <property type="component" value="Unassembled WGS sequence"/>
</dbReference>
<feature type="region of interest" description="Disordered" evidence="2">
    <location>
        <begin position="1"/>
        <end position="95"/>
    </location>
</feature>
<name>G0NUF1_CAEBE</name>
<protein>
    <recommendedName>
        <fullName evidence="3">RAI1-like domain-containing protein</fullName>
    </recommendedName>
</protein>
<feature type="compositionally biased region" description="Low complexity" evidence="2">
    <location>
        <begin position="7"/>
        <end position="18"/>
    </location>
</feature>
<dbReference type="InterPro" id="IPR013961">
    <property type="entry name" value="RAI1"/>
</dbReference>
<proteinExistence type="inferred from homology"/>
<dbReference type="GO" id="GO:0005829">
    <property type="term" value="C:cytosol"/>
    <property type="evidence" value="ECO:0007669"/>
    <property type="project" value="TreeGrafter"/>
</dbReference>
<dbReference type="HOGENOM" id="CLU_297034_0_0_1"/>
<dbReference type="GO" id="GO:0034353">
    <property type="term" value="F:mRNA 5'-diphosphatase activity"/>
    <property type="evidence" value="ECO:0007669"/>
    <property type="project" value="TreeGrafter"/>
</dbReference>
<evidence type="ECO:0000313" key="4">
    <source>
        <dbReference type="EMBL" id="EGT37811.1"/>
    </source>
</evidence>
<dbReference type="InterPro" id="IPR039039">
    <property type="entry name" value="RAI1-like_fam"/>
</dbReference>
<dbReference type="GO" id="GO:0110155">
    <property type="term" value="P:NAD-cap decapping"/>
    <property type="evidence" value="ECO:0007669"/>
    <property type="project" value="TreeGrafter"/>
</dbReference>
<accession>G0NUF1</accession>
<dbReference type="GO" id="GO:0000956">
    <property type="term" value="P:nuclear-transcribed mRNA catabolic process"/>
    <property type="evidence" value="ECO:0007669"/>
    <property type="project" value="TreeGrafter"/>
</dbReference>
<dbReference type="PANTHER" id="PTHR12395:SF9">
    <property type="entry name" value="DECAPPING AND EXORIBONUCLEASE PROTEIN"/>
    <property type="match status" value="1"/>
</dbReference>
<feature type="compositionally biased region" description="Low complexity" evidence="2">
    <location>
        <begin position="52"/>
        <end position="62"/>
    </location>
</feature>
<feature type="domain" description="RAI1-like" evidence="3">
    <location>
        <begin position="679"/>
        <end position="1010"/>
    </location>
</feature>
<evidence type="ECO:0000313" key="5">
    <source>
        <dbReference type="Proteomes" id="UP000008068"/>
    </source>
</evidence>
<dbReference type="eggNOG" id="KOG1982">
    <property type="taxonomic scope" value="Eukaryota"/>
</dbReference>
<sequence>MSPDPTAPTTTNTNTTTDAGRKRRNEVEPPSAKRSPRSIKEEKENEMNQQPTTSSANSSTSNLLVTVKEEPMESEEINTTNTTRNCRKNGRPRRLEDVQKTLKTSSDPNELHEYYGRNKTVASSNVRFLVRNVVQKKTLFEGKAICRERVMPKIQAEADRLLERKARMYDHHHLATLDFTKVNSWGNSMDASNFDTSACSVQAFAVLLDSQNRVKLKKLGMAVISLTQKRLNEEDGNQFNTKKIHLPAHEFVGARKIYIAVIVKRMVVKEEKRGATRKAAAGASSANAKTTPQVLEQKMRIGALLIYDSCGRNLLNNGIERIILVDSTEKPEFEAIFTEMLSSPTEWMKATHNLEILAKQSLRQEDQHLPRLLFTSEATRFSQIYNSLLDRAAESQVKFEAVLEYRRLYPNHKEARKDDRWLSSRFPCYEFHLDEETGECRPVQNVDYYKSDTVETHENTCMFRPVTERSKGRRHRPIVRHVRHDPVEPMDVDDGIGMDIDYDVEMDHPHEAQRYDRYSPQPPVNIGPDGKRLSGLQFKFPKGHSSYAPCTFGNRAVDQVPHLDEQQPKTYRKEEFIRHNPRVYTEFQMREKRIDDLPAPEFRKRNQEMYVVQVPATQQQIDIYNKELEKVKITRKVNPDLKHSNDGHPIPPGCAIDDEVHIHFDSQIYGSRNPPKFEKQAKFISEYCVTYERKLQLGRMRAKQLHEKHFFSKPGSISFDLNHGFETFDPKEGDDKLTMLLEWIRQMSPEGGRLRKVIHEADFVCWRGLLTKISATIYQKEDGWRVKALRRKGVIFLMEEKTEQARQRELNQTDMEKRMSYWGHKFEQYVTRDDDKEEPDTTIPVTTKEEYGVVFRNDLFTDPRLHPSRRTIGILYSGEVDCLDRHGNMVELKTQKGELHGGFWKQSKSLKWWLQSSLVNVDNIVVGHRTQEGQVTALSTLKAREMPQRASWNFRACFDFTSTILTSIFNYLEKDGEACLVEYNNDLGLHKGIQMKRISAEECDFVPDSFLEKYH</sequence>
<reference evidence="5" key="1">
    <citation type="submission" date="2011-07" db="EMBL/GenBank/DDBJ databases">
        <authorList>
            <consortium name="Caenorhabditis brenneri Sequencing and Analysis Consortium"/>
            <person name="Wilson R.K."/>
        </authorList>
    </citation>
    <scope>NUCLEOTIDE SEQUENCE [LARGE SCALE GENOMIC DNA]</scope>
    <source>
        <strain evidence="5">PB2801</strain>
    </source>
</reference>
<gene>
    <name evidence="4" type="ORF">CAEBREN_06503</name>
</gene>
<dbReference type="EMBL" id="GL379950">
    <property type="protein sequence ID" value="EGT37811.1"/>
    <property type="molecule type" value="Genomic_DNA"/>
</dbReference>
<keyword evidence="5" id="KW-1185">Reference proteome</keyword>